<reference evidence="1" key="1">
    <citation type="submission" date="2012-05" db="EMBL/GenBank/DDBJ databases">
        <authorList>
            <person name="Krishnakumar V."/>
            <person name="Cheung F."/>
            <person name="Xiao Y."/>
            <person name="Chan A."/>
            <person name="Moskal W.A."/>
            <person name="Town C.D."/>
        </authorList>
    </citation>
    <scope>NUCLEOTIDE SEQUENCE</scope>
</reference>
<evidence type="ECO:0000313" key="1">
    <source>
        <dbReference type="EMBL" id="AFK35523.1"/>
    </source>
</evidence>
<sequence length="55" mass="6186">MDEVVAYLEKLQAPHVNKSNKNHLRRKSADDFIPVRTIKAHLHPTAPLPCTLSLA</sequence>
<name>I3S5I1_LOTJA</name>
<protein>
    <submittedName>
        <fullName evidence="1">Uncharacterized protein</fullName>
    </submittedName>
</protein>
<dbReference type="AlphaFoldDB" id="I3S5I1"/>
<proteinExistence type="evidence at transcript level"/>
<organism evidence="1">
    <name type="scientific">Lotus japonicus</name>
    <name type="common">Lotus corniculatus var. japonicus</name>
    <dbReference type="NCBI Taxonomy" id="34305"/>
    <lineage>
        <taxon>Eukaryota</taxon>
        <taxon>Viridiplantae</taxon>
        <taxon>Streptophyta</taxon>
        <taxon>Embryophyta</taxon>
        <taxon>Tracheophyta</taxon>
        <taxon>Spermatophyta</taxon>
        <taxon>Magnoliopsida</taxon>
        <taxon>eudicotyledons</taxon>
        <taxon>Gunneridae</taxon>
        <taxon>Pentapetalae</taxon>
        <taxon>rosids</taxon>
        <taxon>fabids</taxon>
        <taxon>Fabales</taxon>
        <taxon>Fabaceae</taxon>
        <taxon>Papilionoideae</taxon>
        <taxon>50 kb inversion clade</taxon>
        <taxon>NPAAA clade</taxon>
        <taxon>Hologalegina</taxon>
        <taxon>robinioid clade</taxon>
        <taxon>Loteae</taxon>
        <taxon>Lotus</taxon>
    </lineage>
</organism>
<dbReference type="EMBL" id="BT135728">
    <property type="protein sequence ID" value="AFK35523.1"/>
    <property type="molecule type" value="mRNA"/>
</dbReference>
<accession>I3S5I1</accession>